<feature type="domain" description="C2H2-type" evidence="12">
    <location>
        <begin position="567"/>
        <end position="595"/>
    </location>
</feature>
<dbReference type="Pfam" id="PF13912">
    <property type="entry name" value="zf-C2H2_6"/>
    <property type="match status" value="1"/>
</dbReference>
<comment type="subcellular location">
    <subcellularLocation>
        <location evidence="1">Nucleus</location>
    </subcellularLocation>
</comment>
<feature type="domain" description="C2H2-type" evidence="12">
    <location>
        <begin position="416"/>
        <end position="443"/>
    </location>
</feature>
<evidence type="ECO:0000256" key="6">
    <source>
        <dbReference type="ARBA" id="ARBA00023015"/>
    </source>
</evidence>
<dbReference type="GO" id="GO:0005634">
    <property type="term" value="C:nucleus"/>
    <property type="evidence" value="ECO:0007669"/>
    <property type="project" value="UniProtKB-SubCell"/>
</dbReference>
<keyword evidence="8" id="KW-0804">Transcription</keyword>
<keyword evidence="3" id="KW-0677">Repeat</keyword>
<dbReference type="FunFam" id="3.30.160.60:FF:000065">
    <property type="entry name" value="B-cell CLL/lymphoma 6, member B"/>
    <property type="match status" value="1"/>
</dbReference>
<feature type="domain" description="C2H2-type" evidence="12">
    <location>
        <begin position="446"/>
        <end position="476"/>
    </location>
</feature>
<evidence type="ECO:0000256" key="3">
    <source>
        <dbReference type="ARBA" id="ARBA00022737"/>
    </source>
</evidence>
<organism evidence="13 14">
    <name type="scientific">Loxostege sticticalis</name>
    <name type="common">Beet webworm moth</name>
    <dbReference type="NCBI Taxonomy" id="481309"/>
    <lineage>
        <taxon>Eukaryota</taxon>
        <taxon>Metazoa</taxon>
        <taxon>Ecdysozoa</taxon>
        <taxon>Arthropoda</taxon>
        <taxon>Hexapoda</taxon>
        <taxon>Insecta</taxon>
        <taxon>Pterygota</taxon>
        <taxon>Neoptera</taxon>
        <taxon>Endopterygota</taxon>
        <taxon>Lepidoptera</taxon>
        <taxon>Glossata</taxon>
        <taxon>Ditrysia</taxon>
        <taxon>Pyraloidea</taxon>
        <taxon>Crambidae</taxon>
        <taxon>Pyraustinae</taxon>
        <taxon>Loxostege</taxon>
    </lineage>
</organism>
<reference evidence="13 14" key="1">
    <citation type="submission" date="2024-06" db="EMBL/GenBank/DDBJ databases">
        <title>A chromosome-level genome assembly of beet webworm, Loxostege sticticalis.</title>
        <authorList>
            <person name="Zhang Y."/>
        </authorList>
    </citation>
    <scope>NUCLEOTIDE SEQUENCE [LARGE SCALE GENOMIC DNA]</scope>
    <source>
        <strain evidence="13">AQ028</strain>
        <tissue evidence="13">Male pupae</tissue>
    </source>
</reference>
<keyword evidence="5" id="KW-0862">Zinc</keyword>
<feature type="coiled-coil region" evidence="11">
    <location>
        <begin position="118"/>
        <end position="201"/>
    </location>
</feature>
<feature type="domain" description="C2H2-type" evidence="12">
    <location>
        <begin position="202"/>
        <end position="230"/>
    </location>
</feature>
<evidence type="ECO:0000256" key="5">
    <source>
        <dbReference type="ARBA" id="ARBA00022833"/>
    </source>
</evidence>
<feature type="domain" description="C2H2-type" evidence="12">
    <location>
        <begin position="318"/>
        <end position="345"/>
    </location>
</feature>
<comment type="caution">
    <text evidence="13">The sequence shown here is derived from an EMBL/GenBank/DDBJ whole genome shotgun (WGS) entry which is preliminary data.</text>
</comment>
<feature type="domain" description="C2H2-type" evidence="12">
    <location>
        <begin position="508"/>
        <end position="536"/>
    </location>
</feature>
<dbReference type="InterPro" id="IPR013087">
    <property type="entry name" value="Znf_C2H2_type"/>
</dbReference>
<evidence type="ECO:0000256" key="2">
    <source>
        <dbReference type="ARBA" id="ARBA00022723"/>
    </source>
</evidence>
<evidence type="ECO:0000256" key="7">
    <source>
        <dbReference type="ARBA" id="ARBA00023125"/>
    </source>
</evidence>
<gene>
    <name evidence="13" type="ORF">ABMA28_017216</name>
</gene>
<keyword evidence="9" id="KW-0539">Nucleus</keyword>
<dbReference type="PROSITE" id="PS50157">
    <property type="entry name" value="ZINC_FINGER_C2H2_2"/>
    <property type="match status" value="8"/>
</dbReference>
<dbReference type="SUPFAM" id="SSF57667">
    <property type="entry name" value="beta-beta-alpha zinc fingers"/>
    <property type="match status" value="5"/>
</dbReference>
<dbReference type="InterPro" id="IPR036236">
    <property type="entry name" value="Znf_C2H2_sf"/>
</dbReference>
<keyword evidence="6" id="KW-0805">Transcription regulation</keyword>
<evidence type="ECO:0000256" key="8">
    <source>
        <dbReference type="ARBA" id="ARBA00023163"/>
    </source>
</evidence>
<proteinExistence type="predicted"/>
<protein>
    <recommendedName>
        <fullName evidence="12">C2H2-type domain-containing protein</fullName>
    </recommendedName>
</protein>
<name>A0ABD0S234_LOXSC</name>
<sequence>MEESILCCGCLCAGRRMVKIDEFWQKQIFLQIINEIPMSLSNDQLSLCWECEALLKRFTGFQNQVKECYKLLNDYSIQNLSTIGLQRSPRLVTNNIVHITVNPETEQEFTETPVIVKKEQESEEVIKEEDNISTLSDNFNDDTVLEEVKVKKKKKKLTKERKKKKKKEEKVELIREIELNLEELEQERKMLANREEYVNAMFPCEKCIISFPNADDLKDHLDTKHDPNKSNFRCSICECTFTTEVSYNYHANKHKRRYECSLCGERMKSKGAANKHYDTMHCLSTELDNSMDIEVPHENGQANETPQLNESTKQETVFPCEFCDKTFRWKTSLRKHVETHRIETGLKRKPYCEPCRLSFTTTSNLQKHVKTSSKHQIQLKLWKLKESLPADSTTPEKQQAHIEQIKCVVNSARQTFPCAQCGKRFQWRGNLARHKRSHAARAKGELVCAPCNRTFSSIATYTQHMKISKKHVSENDFKYMCSDCGKRFANKTRLKDHVDWEHLKNFVHTCDVCQKVFKSHTSLYLHKQVVHKKDNAEHLCDHCGKHFPNKAKLRSHIIALHSASAPYKCSICCARFSWHSCLSRHARRVHRNADPPGGQVAPA</sequence>
<evidence type="ECO:0000313" key="13">
    <source>
        <dbReference type="EMBL" id="KAL0803306.1"/>
    </source>
</evidence>
<keyword evidence="7" id="KW-0238">DNA-binding</keyword>
<feature type="domain" description="C2H2-type" evidence="12">
    <location>
        <begin position="538"/>
        <end position="566"/>
    </location>
</feature>
<dbReference type="SMART" id="SM00355">
    <property type="entry name" value="ZnF_C2H2"/>
    <property type="match status" value="11"/>
</dbReference>
<dbReference type="GO" id="GO:0008270">
    <property type="term" value="F:zinc ion binding"/>
    <property type="evidence" value="ECO:0007669"/>
    <property type="project" value="UniProtKB-KW"/>
</dbReference>
<dbReference type="PANTHER" id="PTHR24409">
    <property type="entry name" value="ZINC FINGER PROTEIN 142"/>
    <property type="match status" value="1"/>
</dbReference>
<dbReference type="FunFam" id="3.30.160.60:FF:000646">
    <property type="entry name" value="Myeloid zinc finger 1"/>
    <property type="match status" value="1"/>
</dbReference>
<evidence type="ECO:0000313" key="14">
    <source>
        <dbReference type="Proteomes" id="UP001549921"/>
    </source>
</evidence>
<evidence type="ECO:0000259" key="12">
    <source>
        <dbReference type="PROSITE" id="PS50157"/>
    </source>
</evidence>
<evidence type="ECO:0000256" key="10">
    <source>
        <dbReference type="PROSITE-ProRule" id="PRU00042"/>
    </source>
</evidence>
<dbReference type="AlphaFoldDB" id="A0ABD0S234"/>
<dbReference type="Proteomes" id="UP001549921">
    <property type="component" value="Unassembled WGS sequence"/>
</dbReference>
<accession>A0ABD0S234</accession>
<dbReference type="Pfam" id="PF12874">
    <property type="entry name" value="zf-met"/>
    <property type="match status" value="2"/>
</dbReference>
<dbReference type="Gene3D" id="3.30.160.60">
    <property type="entry name" value="Classic Zinc Finger"/>
    <property type="match status" value="6"/>
</dbReference>
<evidence type="ECO:0000256" key="11">
    <source>
        <dbReference type="SAM" id="Coils"/>
    </source>
</evidence>
<evidence type="ECO:0000256" key="4">
    <source>
        <dbReference type="ARBA" id="ARBA00022771"/>
    </source>
</evidence>
<feature type="domain" description="C2H2-type" evidence="12">
    <location>
        <begin position="479"/>
        <end position="502"/>
    </location>
</feature>
<dbReference type="GO" id="GO:0003677">
    <property type="term" value="F:DNA binding"/>
    <property type="evidence" value="ECO:0007669"/>
    <property type="project" value="UniProtKB-KW"/>
</dbReference>
<evidence type="ECO:0000256" key="1">
    <source>
        <dbReference type="ARBA" id="ARBA00004123"/>
    </source>
</evidence>
<dbReference type="EMBL" id="JBEDNZ010000043">
    <property type="protein sequence ID" value="KAL0803306.1"/>
    <property type="molecule type" value="Genomic_DNA"/>
</dbReference>
<keyword evidence="2" id="KW-0479">Metal-binding</keyword>
<evidence type="ECO:0000256" key="9">
    <source>
        <dbReference type="ARBA" id="ARBA00023242"/>
    </source>
</evidence>
<dbReference type="Pfam" id="PF00096">
    <property type="entry name" value="zf-C2H2"/>
    <property type="match status" value="4"/>
</dbReference>
<dbReference type="PANTHER" id="PTHR24409:SF295">
    <property type="entry name" value="AZ2-RELATED"/>
    <property type="match status" value="1"/>
</dbReference>
<dbReference type="PROSITE" id="PS00028">
    <property type="entry name" value="ZINC_FINGER_C2H2_1"/>
    <property type="match status" value="9"/>
</dbReference>
<keyword evidence="11" id="KW-0175">Coiled coil</keyword>
<keyword evidence="4 10" id="KW-0863">Zinc-finger</keyword>